<dbReference type="InterPro" id="IPR004813">
    <property type="entry name" value="OPT"/>
</dbReference>
<feature type="transmembrane region" description="Helical" evidence="10">
    <location>
        <begin position="320"/>
        <end position="338"/>
    </location>
</feature>
<evidence type="ECO:0000256" key="8">
    <source>
        <dbReference type="ARBA" id="ARBA00023136"/>
    </source>
</evidence>
<evidence type="ECO:0000256" key="3">
    <source>
        <dbReference type="ARBA" id="ARBA00022448"/>
    </source>
</evidence>
<sequence length="792" mass="87872">MSSRKAPGDKGGGAIELIEYAEGKGSDSLSDAEKLETESRTLSHDDDKTYNKPPDTARDLVSEVLMVDDDPSLNPWTFRTWFVGIGISVFASIITSINTFKPQAVHIHTVFVVVIAYLMGLALAVILPSRGRIGKILNPGPFHKKEHAAIIVMVAAASSTPEAMHVVAVQRLFYDIEISPPIAFFLILSTQMLGFGVAGLLRKTLVYPAKMLYPANLPTASLLENLHRDRAATAKRMRIFYISCGTLFVWQLFPQYIMPLLAGISIFCLTNQKSLFVTNLFGGSMANEGLGVLSISLDWTMINSGGSPLWMPFQTQVNTMLGYILSIGIFMGLFYSNAWNARKFPFLSPLMFSDKSTPTKYVVYNQTAILDKNYRVQEHLLNVQGLPNLTSSHAFAMSIRNIGITASVAHMMLWHWEDIKSAFAFLSASSFATLLKPKQWNLKFWQHKPTKLTREEADAICPHYGLMQAYDEVPGWWFGLIWVFSVVVGLTTSTIAGSTLPWWAFFVAIAVSAASLTFFAALTAMYGFSLMVQPIIQALGGVLVPQKPIANLYFSTFGFNSLYQAKLMLKDLKLGQYVHLPPRCTFVMQIFGTVIGCLCSYLMMMKITTEKRDILLAIQGTNVWSGQMLQSANSAAIGWGGLGAKMYSPVGKYPFVSIAFFVGMVAPLPFWLIHKVAPKLRLDYWNTAIITSAMAILDHGTHSALLVHYATGFFSQLYLRKYRTNWFIKYNYVLSAGLDGGAAFISFLLTFTVFGAGGKVVPFPPYWGNNFQKGNYDYCMKDPGLGSHKKAH</sequence>
<name>A0A6A6UQC2_9PEZI</name>
<organism evidence="11 12">
    <name type="scientific">Microthyrium microscopicum</name>
    <dbReference type="NCBI Taxonomy" id="703497"/>
    <lineage>
        <taxon>Eukaryota</taxon>
        <taxon>Fungi</taxon>
        <taxon>Dikarya</taxon>
        <taxon>Ascomycota</taxon>
        <taxon>Pezizomycotina</taxon>
        <taxon>Dothideomycetes</taxon>
        <taxon>Dothideomycetes incertae sedis</taxon>
        <taxon>Microthyriales</taxon>
        <taxon>Microthyriaceae</taxon>
        <taxon>Microthyrium</taxon>
    </lineage>
</organism>
<dbReference type="GO" id="GO:0015031">
    <property type="term" value="P:protein transport"/>
    <property type="evidence" value="ECO:0007669"/>
    <property type="project" value="UniProtKB-KW"/>
</dbReference>
<evidence type="ECO:0000313" key="12">
    <source>
        <dbReference type="Proteomes" id="UP000799302"/>
    </source>
</evidence>
<dbReference type="AlphaFoldDB" id="A0A6A6UQC2"/>
<gene>
    <name evidence="11" type="ORF">BT63DRAFT_408661</name>
</gene>
<feature type="transmembrane region" description="Helical" evidence="10">
    <location>
        <begin position="106"/>
        <end position="127"/>
    </location>
</feature>
<dbReference type="NCBIfam" id="TIGR00728">
    <property type="entry name" value="OPT_sfam"/>
    <property type="match status" value="1"/>
</dbReference>
<feature type="transmembrane region" description="Helical" evidence="10">
    <location>
        <begin position="148"/>
        <end position="170"/>
    </location>
</feature>
<accession>A0A6A6UQC2</accession>
<evidence type="ECO:0000256" key="2">
    <source>
        <dbReference type="ARBA" id="ARBA00008807"/>
    </source>
</evidence>
<dbReference type="EMBL" id="MU004230">
    <property type="protein sequence ID" value="KAF2674475.1"/>
    <property type="molecule type" value="Genomic_DNA"/>
</dbReference>
<proteinExistence type="inferred from homology"/>
<comment type="similarity">
    <text evidence="2">Belongs to the oligopeptide OPT transporter family.</text>
</comment>
<feature type="transmembrane region" description="Helical" evidence="10">
    <location>
        <begin position="476"/>
        <end position="496"/>
    </location>
</feature>
<evidence type="ECO:0000256" key="6">
    <source>
        <dbReference type="ARBA" id="ARBA00022927"/>
    </source>
</evidence>
<feature type="transmembrane region" description="Helical" evidence="10">
    <location>
        <begin position="684"/>
        <end position="711"/>
    </location>
</feature>
<reference evidence="11" key="1">
    <citation type="journal article" date="2020" name="Stud. Mycol.">
        <title>101 Dothideomycetes genomes: a test case for predicting lifestyles and emergence of pathogens.</title>
        <authorList>
            <person name="Haridas S."/>
            <person name="Albert R."/>
            <person name="Binder M."/>
            <person name="Bloem J."/>
            <person name="Labutti K."/>
            <person name="Salamov A."/>
            <person name="Andreopoulos B."/>
            <person name="Baker S."/>
            <person name="Barry K."/>
            <person name="Bills G."/>
            <person name="Bluhm B."/>
            <person name="Cannon C."/>
            <person name="Castanera R."/>
            <person name="Culley D."/>
            <person name="Daum C."/>
            <person name="Ezra D."/>
            <person name="Gonzalez J."/>
            <person name="Henrissat B."/>
            <person name="Kuo A."/>
            <person name="Liang C."/>
            <person name="Lipzen A."/>
            <person name="Lutzoni F."/>
            <person name="Magnuson J."/>
            <person name="Mondo S."/>
            <person name="Nolan M."/>
            <person name="Ohm R."/>
            <person name="Pangilinan J."/>
            <person name="Park H.-J."/>
            <person name="Ramirez L."/>
            <person name="Alfaro M."/>
            <person name="Sun H."/>
            <person name="Tritt A."/>
            <person name="Yoshinaga Y."/>
            <person name="Zwiers L.-H."/>
            <person name="Turgeon B."/>
            <person name="Goodwin S."/>
            <person name="Spatafora J."/>
            <person name="Crous P."/>
            <person name="Grigoriev I."/>
        </authorList>
    </citation>
    <scope>NUCLEOTIDE SEQUENCE</scope>
    <source>
        <strain evidence="11">CBS 115976</strain>
    </source>
</reference>
<feature type="transmembrane region" description="Helical" evidence="10">
    <location>
        <begin position="182"/>
        <end position="201"/>
    </location>
</feature>
<keyword evidence="8 10" id="KW-0472">Membrane</keyword>
<protein>
    <submittedName>
        <fullName evidence="11">OPT superfamily oligopeptide transporter</fullName>
    </submittedName>
</protein>
<comment type="subcellular location">
    <subcellularLocation>
        <location evidence="1">Membrane</location>
        <topology evidence="1">Multi-pass membrane protein</topology>
    </subcellularLocation>
</comment>
<keyword evidence="7 10" id="KW-1133">Transmembrane helix</keyword>
<keyword evidence="4 10" id="KW-0812">Transmembrane</keyword>
<evidence type="ECO:0000256" key="7">
    <source>
        <dbReference type="ARBA" id="ARBA00022989"/>
    </source>
</evidence>
<feature type="region of interest" description="Disordered" evidence="9">
    <location>
        <begin position="22"/>
        <end position="55"/>
    </location>
</feature>
<feature type="transmembrane region" description="Helical" evidence="10">
    <location>
        <begin position="586"/>
        <end position="604"/>
    </location>
</feature>
<dbReference type="GO" id="GO:0035673">
    <property type="term" value="F:oligopeptide transmembrane transporter activity"/>
    <property type="evidence" value="ECO:0007669"/>
    <property type="project" value="InterPro"/>
</dbReference>
<feature type="transmembrane region" description="Helical" evidence="10">
    <location>
        <begin position="81"/>
        <end position="100"/>
    </location>
</feature>
<feature type="transmembrane region" description="Helical" evidence="10">
    <location>
        <begin position="502"/>
        <end position="528"/>
    </location>
</feature>
<keyword evidence="5" id="KW-0571">Peptide transport</keyword>
<keyword evidence="3" id="KW-0813">Transport</keyword>
<dbReference type="Pfam" id="PF03169">
    <property type="entry name" value="OPT"/>
    <property type="match status" value="1"/>
</dbReference>
<evidence type="ECO:0000256" key="1">
    <source>
        <dbReference type="ARBA" id="ARBA00004141"/>
    </source>
</evidence>
<dbReference type="InterPro" id="IPR004648">
    <property type="entry name" value="Oligpept_transpt"/>
</dbReference>
<dbReference type="Proteomes" id="UP000799302">
    <property type="component" value="Unassembled WGS sequence"/>
</dbReference>
<evidence type="ECO:0000256" key="9">
    <source>
        <dbReference type="SAM" id="MobiDB-lite"/>
    </source>
</evidence>
<evidence type="ECO:0000313" key="11">
    <source>
        <dbReference type="EMBL" id="KAF2674475.1"/>
    </source>
</evidence>
<evidence type="ECO:0000256" key="5">
    <source>
        <dbReference type="ARBA" id="ARBA00022856"/>
    </source>
</evidence>
<evidence type="ECO:0000256" key="10">
    <source>
        <dbReference type="SAM" id="Phobius"/>
    </source>
</evidence>
<feature type="transmembrane region" description="Helical" evidence="10">
    <location>
        <begin position="732"/>
        <end position="757"/>
    </location>
</feature>
<dbReference type="GO" id="GO:0016020">
    <property type="term" value="C:membrane"/>
    <property type="evidence" value="ECO:0007669"/>
    <property type="project" value="UniProtKB-SubCell"/>
</dbReference>
<keyword evidence="6" id="KW-0653">Protein transport</keyword>
<dbReference type="OrthoDB" id="9986677at2759"/>
<keyword evidence="12" id="KW-1185">Reference proteome</keyword>
<feature type="transmembrane region" description="Helical" evidence="10">
    <location>
        <begin position="239"/>
        <end position="257"/>
    </location>
</feature>
<feature type="transmembrane region" description="Helical" evidence="10">
    <location>
        <begin position="653"/>
        <end position="672"/>
    </location>
</feature>
<dbReference type="PANTHER" id="PTHR22601">
    <property type="entry name" value="ISP4 LIKE PROTEIN"/>
    <property type="match status" value="1"/>
</dbReference>
<evidence type="ECO:0000256" key="4">
    <source>
        <dbReference type="ARBA" id="ARBA00022692"/>
    </source>
</evidence>